<keyword evidence="1" id="KW-0472">Membrane</keyword>
<dbReference type="InterPro" id="IPR012464">
    <property type="entry name" value="DUF1676"/>
</dbReference>
<dbReference type="InParanoid" id="A0A7F5RBD4"/>
<dbReference type="KEGG" id="apln:112905326"/>
<evidence type="ECO:0000313" key="3">
    <source>
        <dbReference type="RefSeq" id="XP_025833274.1"/>
    </source>
</evidence>
<reference evidence="3" key="1">
    <citation type="submission" date="2025-08" db="UniProtKB">
        <authorList>
            <consortium name="RefSeq"/>
        </authorList>
    </citation>
    <scope>IDENTIFICATION</scope>
    <source>
        <tissue evidence="3">Entire body</tissue>
    </source>
</reference>
<dbReference type="AlphaFoldDB" id="A0A7F5RBD4"/>
<keyword evidence="1" id="KW-0812">Transmembrane</keyword>
<protein>
    <submittedName>
        <fullName evidence="3">Uncharacterized protein LOC112905326 isoform X1</fullName>
    </submittedName>
</protein>
<sequence>MIVNSSKWSPHTFKGRTKIKPDNNLNQVKSGMTLRNLEIQHEIGGVIFFQTFRNILSEKKCATKKTAQQIEMAVLITAFLLVVMPVTLSKANKSTNFLKSQNFIFEAGKITTAFLRNCLRQEDTVKVPCGQNCGQSLLNCLYGKGFALLDRLLEKDEVELMDGLELVRYKSDNQSDQEWHSRSINKSHDQENVFTSGVQYEIYQRLDKLFSTHFLKIYKPKQLDFVEGEGN</sequence>
<keyword evidence="1" id="KW-1133">Transmembrane helix</keyword>
<accession>A0A7F5RBD4</accession>
<dbReference type="OrthoDB" id="7683472at2759"/>
<dbReference type="Proteomes" id="UP000192223">
    <property type="component" value="Unplaced"/>
</dbReference>
<dbReference type="FunCoup" id="A0A7F5RBD4">
    <property type="interactions" value="6"/>
</dbReference>
<organism evidence="2 3">
    <name type="scientific">Agrilus planipennis</name>
    <name type="common">Emerald ash borer</name>
    <name type="synonym">Agrilus marcopoli</name>
    <dbReference type="NCBI Taxonomy" id="224129"/>
    <lineage>
        <taxon>Eukaryota</taxon>
        <taxon>Metazoa</taxon>
        <taxon>Ecdysozoa</taxon>
        <taxon>Arthropoda</taxon>
        <taxon>Hexapoda</taxon>
        <taxon>Insecta</taxon>
        <taxon>Pterygota</taxon>
        <taxon>Neoptera</taxon>
        <taxon>Endopterygota</taxon>
        <taxon>Coleoptera</taxon>
        <taxon>Polyphaga</taxon>
        <taxon>Elateriformia</taxon>
        <taxon>Buprestoidea</taxon>
        <taxon>Buprestidae</taxon>
        <taxon>Agrilinae</taxon>
        <taxon>Agrilus</taxon>
    </lineage>
</organism>
<evidence type="ECO:0000256" key="1">
    <source>
        <dbReference type="SAM" id="Phobius"/>
    </source>
</evidence>
<name>A0A7F5RBD4_AGRPL</name>
<gene>
    <name evidence="3" type="primary">LOC112905326</name>
</gene>
<feature type="transmembrane region" description="Helical" evidence="1">
    <location>
        <begin position="70"/>
        <end position="88"/>
    </location>
</feature>
<keyword evidence="2" id="KW-1185">Reference proteome</keyword>
<evidence type="ECO:0000313" key="2">
    <source>
        <dbReference type="Proteomes" id="UP000192223"/>
    </source>
</evidence>
<dbReference type="Pfam" id="PF07898">
    <property type="entry name" value="DUF1676"/>
    <property type="match status" value="1"/>
</dbReference>
<dbReference type="RefSeq" id="XP_025833274.1">
    <property type="nucleotide sequence ID" value="XM_025977489.1"/>
</dbReference>
<proteinExistence type="predicted"/>
<dbReference type="GeneID" id="112905326"/>